<dbReference type="PANTHER" id="PTHR12147">
    <property type="entry name" value="METALLOPEPTIDASE M28 FAMILY MEMBER"/>
    <property type="match status" value="1"/>
</dbReference>
<dbReference type="PANTHER" id="PTHR12147:SF22">
    <property type="entry name" value="ENDOPLASMIC RETICULUM METALLOPEPTIDASE 1"/>
    <property type="match status" value="1"/>
</dbReference>
<evidence type="ECO:0000256" key="11">
    <source>
        <dbReference type="ARBA" id="ARBA00023049"/>
    </source>
</evidence>
<keyword evidence="9" id="KW-0862">Zinc</keyword>
<dbReference type="FunFam" id="3.40.630.10:FF:000008">
    <property type="entry name" value="Endoplasmic reticulum metallopeptidase 1"/>
    <property type="match status" value="1"/>
</dbReference>
<comment type="subcellular location">
    <subcellularLocation>
        <location evidence="2">Endoplasmic reticulum membrane</location>
        <topology evidence="2">Multi-pass membrane protein</topology>
    </subcellularLocation>
</comment>
<keyword evidence="20" id="KW-1185">Reference proteome</keyword>
<evidence type="ECO:0000256" key="2">
    <source>
        <dbReference type="ARBA" id="ARBA00004477"/>
    </source>
</evidence>
<reference evidence="19 20" key="1">
    <citation type="journal article" date="2007" name="Nature">
        <title>Evolution of genes and genomes on the Drosophila phylogeny.</title>
        <authorList>
            <consortium name="Drosophila 12 Genomes Consortium"/>
            <person name="Clark A.G."/>
            <person name="Eisen M.B."/>
            <person name="Smith D.R."/>
            <person name="Bergman C.M."/>
            <person name="Oliver B."/>
            <person name="Markow T.A."/>
            <person name="Kaufman T.C."/>
            <person name="Kellis M."/>
            <person name="Gelbart W."/>
            <person name="Iyer V.N."/>
            <person name="Pollard D.A."/>
            <person name="Sackton T.B."/>
            <person name="Larracuente A.M."/>
            <person name="Singh N.D."/>
            <person name="Abad J.P."/>
            <person name="Abt D.N."/>
            <person name="Adryan B."/>
            <person name="Aguade M."/>
            <person name="Akashi H."/>
            <person name="Anderson W.W."/>
            <person name="Aquadro C.F."/>
            <person name="Ardell D.H."/>
            <person name="Arguello R."/>
            <person name="Artieri C.G."/>
            <person name="Barbash D.A."/>
            <person name="Barker D."/>
            <person name="Barsanti P."/>
            <person name="Batterham P."/>
            <person name="Batzoglou S."/>
            <person name="Begun D."/>
            <person name="Bhutkar A."/>
            <person name="Blanco E."/>
            <person name="Bosak S.A."/>
            <person name="Bradley R.K."/>
            <person name="Brand A.D."/>
            <person name="Brent M.R."/>
            <person name="Brooks A.N."/>
            <person name="Brown R.H."/>
            <person name="Butlin R.K."/>
            <person name="Caggese C."/>
            <person name="Calvi B.R."/>
            <person name="Bernardo de Carvalho A."/>
            <person name="Caspi A."/>
            <person name="Castrezana S."/>
            <person name="Celniker S.E."/>
            <person name="Chang J.L."/>
            <person name="Chapple C."/>
            <person name="Chatterji S."/>
            <person name="Chinwalla A."/>
            <person name="Civetta A."/>
            <person name="Clifton S.W."/>
            <person name="Comeron J.M."/>
            <person name="Costello J.C."/>
            <person name="Coyne J.A."/>
            <person name="Daub J."/>
            <person name="David R.G."/>
            <person name="Delcher A.L."/>
            <person name="Delehaunty K."/>
            <person name="Do C.B."/>
            <person name="Ebling H."/>
            <person name="Edwards K."/>
            <person name="Eickbush T."/>
            <person name="Evans J.D."/>
            <person name="Filipski A."/>
            <person name="Findeiss S."/>
            <person name="Freyhult E."/>
            <person name="Fulton L."/>
            <person name="Fulton R."/>
            <person name="Garcia A.C."/>
            <person name="Gardiner A."/>
            <person name="Garfield D.A."/>
            <person name="Garvin B.E."/>
            <person name="Gibson G."/>
            <person name="Gilbert D."/>
            <person name="Gnerre S."/>
            <person name="Godfrey J."/>
            <person name="Good R."/>
            <person name="Gotea V."/>
            <person name="Gravely B."/>
            <person name="Greenberg A.J."/>
            <person name="Griffiths-Jones S."/>
            <person name="Gross S."/>
            <person name="Guigo R."/>
            <person name="Gustafson E.A."/>
            <person name="Haerty W."/>
            <person name="Hahn M.W."/>
            <person name="Halligan D.L."/>
            <person name="Halpern A.L."/>
            <person name="Halter G.M."/>
            <person name="Han M.V."/>
            <person name="Heger A."/>
            <person name="Hillier L."/>
            <person name="Hinrichs A.S."/>
            <person name="Holmes I."/>
            <person name="Hoskins R.A."/>
            <person name="Hubisz M.J."/>
            <person name="Hultmark D."/>
            <person name="Huntley M.A."/>
            <person name="Jaffe D.B."/>
            <person name="Jagadeeshan S."/>
            <person name="Jeck W.R."/>
            <person name="Johnson J."/>
            <person name="Jones C.D."/>
            <person name="Jordan W.C."/>
            <person name="Karpen G.H."/>
            <person name="Kataoka E."/>
            <person name="Keightley P.D."/>
            <person name="Kheradpour P."/>
            <person name="Kirkness E.F."/>
            <person name="Koerich L.B."/>
            <person name="Kristiansen K."/>
            <person name="Kudrna D."/>
            <person name="Kulathinal R.J."/>
            <person name="Kumar S."/>
            <person name="Kwok R."/>
            <person name="Lander E."/>
            <person name="Langley C.H."/>
            <person name="Lapoint R."/>
            <person name="Lazzaro B.P."/>
            <person name="Lee S.J."/>
            <person name="Levesque L."/>
            <person name="Li R."/>
            <person name="Lin C.F."/>
            <person name="Lin M.F."/>
            <person name="Lindblad-Toh K."/>
            <person name="Llopart A."/>
            <person name="Long M."/>
            <person name="Low L."/>
            <person name="Lozovsky E."/>
            <person name="Lu J."/>
            <person name="Luo M."/>
            <person name="Machado C.A."/>
            <person name="Makalowski W."/>
            <person name="Marzo M."/>
            <person name="Matsuda M."/>
            <person name="Matzkin L."/>
            <person name="McAllister B."/>
            <person name="McBride C.S."/>
            <person name="McKernan B."/>
            <person name="McKernan K."/>
            <person name="Mendez-Lago M."/>
            <person name="Minx P."/>
            <person name="Mollenhauer M.U."/>
            <person name="Montooth K."/>
            <person name="Mount S.M."/>
            <person name="Mu X."/>
            <person name="Myers E."/>
            <person name="Negre B."/>
            <person name="Newfeld S."/>
            <person name="Nielsen R."/>
            <person name="Noor M.A."/>
            <person name="O'Grady P."/>
            <person name="Pachter L."/>
            <person name="Papaceit M."/>
            <person name="Parisi M.J."/>
            <person name="Parisi M."/>
            <person name="Parts L."/>
            <person name="Pedersen J.S."/>
            <person name="Pesole G."/>
            <person name="Phillippy A.M."/>
            <person name="Ponting C.P."/>
            <person name="Pop M."/>
            <person name="Porcelli D."/>
            <person name="Powell J.R."/>
            <person name="Prohaska S."/>
            <person name="Pruitt K."/>
            <person name="Puig M."/>
            <person name="Quesneville H."/>
            <person name="Ram K.R."/>
            <person name="Rand D."/>
            <person name="Rasmussen M.D."/>
            <person name="Reed L.K."/>
            <person name="Reenan R."/>
            <person name="Reily A."/>
            <person name="Remington K.A."/>
            <person name="Rieger T.T."/>
            <person name="Ritchie M.G."/>
            <person name="Robin C."/>
            <person name="Rogers Y.H."/>
            <person name="Rohde C."/>
            <person name="Rozas J."/>
            <person name="Rubenfield M.J."/>
            <person name="Ruiz A."/>
            <person name="Russo S."/>
            <person name="Salzberg S.L."/>
            <person name="Sanchez-Gracia A."/>
            <person name="Saranga D.J."/>
            <person name="Sato H."/>
            <person name="Schaeffer S.W."/>
            <person name="Schatz M.C."/>
            <person name="Schlenke T."/>
            <person name="Schwartz R."/>
            <person name="Segarra C."/>
            <person name="Singh R.S."/>
            <person name="Sirot L."/>
            <person name="Sirota M."/>
            <person name="Sisneros N.B."/>
            <person name="Smith C.D."/>
            <person name="Smith T.F."/>
            <person name="Spieth J."/>
            <person name="Stage D.E."/>
            <person name="Stark A."/>
            <person name="Stephan W."/>
            <person name="Strausberg R.L."/>
            <person name="Strempel S."/>
            <person name="Sturgill D."/>
            <person name="Sutton G."/>
            <person name="Sutton G.G."/>
            <person name="Tao W."/>
            <person name="Teichmann S."/>
            <person name="Tobari Y.N."/>
            <person name="Tomimura Y."/>
            <person name="Tsolas J.M."/>
            <person name="Valente V.L."/>
            <person name="Venter E."/>
            <person name="Venter J.C."/>
            <person name="Vicario S."/>
            <person name="Vieira F.G."/>
            <person name="Vilella A.J."/>
            <person name="Villasante A."/>
            <person name="Walenz B."/>
            <person name="Wang J."/>
            <person name="Wasserman M."/>
            <person name="Watts T."/>
            <person name="Wilson D."/>
            <person name="Wilson R.K."/>
            <person name="Wing R.A."/>
            <person name="Wolfner M.F."/>
            <person name="Wong A."/>
            <person name="Wong G.K."/>
            <person name="Wu C.I."/>
            <person name="Wu G."/>
            <person name="Yamamoto D."/>
            <person name="Yang H.P."/>
            <person name="Yang S.P."/>
            <person name="Yorke J.A."/>
            <person name="Yoshida K."/>
            <person name="Zdobnov E."/>
            <person name="Zhang P."/>
            <person name="Zhang Y."/>
            <person name="Zimin A.V."/>
            <person name="Baldwin J."/>
            <person name="Abdouelleil A."/>
            <person name="Abdulkadir J."/>
            <person name="Abebe A."/>
            <person name="Abera B."/>
            <person name="Abreu J."/>
            <person name="Acer S.C."/>
            <person name="Aftuck L."/>
            <person name="Alexander A."/>
            <person name="An P."/>
            <person name="Anderson E."/>
            <person name="Anderson S."/>
            <person name="Arachi H."/>
            <person name="Azer M."/>
            <person name="Bachantsang P."/>
            <person name="Barry A."/>
            <person name="Bayul T."/>
            <person name="Berlin A."/>
            <person name="Bessette D."/>
            <person name="Bloom T."/>
            <person name="Blye J."/>
            <person name="Boguslavskiy L."/>
            <person name="Bonnet C."/>
            <person name="Boukhgalter B."/>
            <person name="Bourzgui I."/>
            <person name="Brown A."/>
            <person name="Cahill P."/>
            <person name="Channer S."/>
            <person name="Cheshatsang Y."/>
            <person name="Chuda L."/>
            <person name="Citroen M."/>
            <person name="Collymore A."/>
            <person name="Cooke P."/>
            <person name="Costello M."/>
            <person name="D'Aco K."/>
            <person name="Daza R."/>
            <person name="De Haan G."/>
            <person name="DeGray S."/>
            <person name="DeMaso C."/>
            <person name="Dhargay N."/>
            <person name="Dooley K."/>
            <person name="Dooley E."/>
            <person name="Doricent M."/>
            <person name="Dorje P."/>
            <person name="Dorjee K."/>
            <person name="Dupes A."/>
            <person name="Elong R."/>
            <person name="Falk J."/>
            <person name="Farina A."/>
            <person name="Faro S."/>
            <person name="Ferguson D."/>
            <person name="Fisher S."/>
            <person name="Foley C.D."/>
            <person name="Franke A."/>
            <person name="Friedrich D."/>
            <person name="Gadbois L."/>
            <person name="Gearin G."/>
            <person name="Gearin C.R."/>
            <person name="Giannoukos G."/>
            <person name="Goode T."/>
            <person name="Graham J."/>
            <person name="Grandbois E."/>
            <person name="Grewal S."/>
            <person name="Gyaltsen K."/>
            <person name="Hafez N."/>
            <person name="Hagos B."/>
            <person name="Hall J."/>
            <person name="Henson C."/>
            <person name="Hollinger A."/>
            <person name="Honan T."/>
            <person name="Huard M.D."/>
            <person name="Hughes L."/>
            <person name="Hurhula B."/>
            <person name="Husby M.E."/>
            <person name="Kamat A."/>
            <person name="Kanga B."/>
            <person name="Kashin S."/>
            <person name="Khazanovich D."/>
            <person name="Kisner P."/>
            <person name="Lance K."/>
            <person name="Lara M."/>
            <person name="Lee W."/>
            <person name="Lennon N."/>
            <person name="Letendre F."/>
            <person name="LeVine R."/>
            <person name="Lipovsky A."/>
            <person name="Liu X."/>
            <person name="Liu J."/>
            <person name="Liu S."/>
            <person name="Lokyitsang T."/>
            <person name="Lokyitsang Y."/>
            <person name="Lubonja R."/>
            <person name="Lui A."/>
            <person name="MacDonald P."/>
            <person name="Magnisalis V."/>
            <person name="Maru K."/>
            <person name="Matthews C."/>
            <person name="McCusker W."/>
            <person name="McDonough S."/>
            <person name="Mehta T."/>
            <person name="Meldrim J."/>
            <person name="Meneus L."/>
            <person name="Mihai O."/>
            <person name="Mihalev A."/>
            <person name="Mihova T."/>
            <person name="Mittelman R."/>
            <person name="Mlenga V."/>
            <person name="Montmayeur A."/>
            <person name="Mulrain L."/>
            <person name="Navidi A."/>
            <person name="Naylor J."/>
            <person name="Negash T."/>
            <person name="Nguyen T."/>
            <person name="Nguyen N."/>
            <person name="Nicol R."/>
            <person name="Norbu C."/>
            <person name="Norbu N."/>
            <person name="Novod N."/>
            <person name="O'Neill B."/>
            <person name="Osman S."/>
            <person name="Markiewicz E."/>
            <person name="Oyono O.L."/>
            <person name="Patti C."/>
            <person name="Phunkhang P."/>
            <person name="Pierre F."/>
            <person name="Priest M."/>
            <person name="Raghuraman S."/>
            <person name="Rege F."/>
            <person name="Reyes R."/>
            <person name="Rise C."/>
            <person name="Rogov P."/>
            <person name="Ross K."/>
            <person name="Ryan E."/>
            <person name="Settipalli S."/>
            <person name="Shea T."/>
            <person name="Sherpa N."/>
            <person name="Shi L."/>
            <person name="Shih D."/>
            <person name="Sparrow T."/>
            <person name="Spaulding J."/>
            <person name="Stalker J."/>
            <person name="Stange-Thomann N."/>
            <person name="Stavropoulos S."/>
            <person name="Stone C."/>
            <person name="Strader C."/>
            <person name="Tesfaye S."/>
            <person name="Thomson T."/>
            <person name="Thoulutsang Y."/>
            <person name="Thoulutsang D."/>
            <person name="Topham K."/>
            <person name="Topping I."/>
            <person name="Tsamla T."/>
            <person name="Vassiliev H."/>
            <person name="Vo A."/>
            <person name="Wangchuk T."/>
            <person name="Wangdi T."/>
            <person name="Weiand M."/>
            <person name="Wilkinson J."/>
            <person name="Wilson A."/>
            <person name="Yadav S."/>
            <person name="Young G."/>
            <person name="Yu Q."/>
            <person name="Zembek L."/>
            <person name="Zhong D."/>
            <person name="Zimmer A."/>
            <person name="Zwirko Z."/>
            <person name="Jaffe D.B."/>
            <person name="Alvarez P."/>
            <person name="Brockman W."/>
            <person name="Butler J."/>
            <person name="Chin C."/>
            <person name="Gnerre S."/>
            <person name="Grabherr M."/>
            <person name="Kleber M."/>
            <person name="Mauceli E."/>
            <person name="MacCallum I."/>
        </authorList>
    </citation>
    <scope>NUCLEOTIDE SEQUENCE [LARGE SCALE GENOMIC DNA]</scope>
    <source>
        <strain evidence="20">Tucson 14024-0371.13</strain>
    </source>
</reference>
<evidence type="ECO:0000256" key="1">
    <source>
        <dbReference type="ARBA" id="ARBA00001947"/>
    </source>
</evidence>
<feature type="transmembrane region" description="Helical" evidence="15">
    <location>
        <begin position="457"/>
        <end position="480"/>
    </location>
</feature>
<dbReference type="Pfam" id="PF04389">
    <property type="entry name" value="Peptidase_M28"/>
    <property type="match status" value="1"/>
</dbReference>
<evidence type="ECO:0000256" key="5">
    <source>
        <dbReference type="ARBA" id="ARBA00022692"/>
    </source>
</evidence>
<keyword evidence="13" id="KW-0325">Glycoprotein</keyword>
<evidence type="ECO:0000256" key="4">
    <source>
        <dbReference type="ARBA" id="ARBA00022670"/>
    </source>
</evidence>
<organism evidence="19 20">
    <name type="scientific">Drosophila ananassae</name>
    <name type="common">Fruit fly</name>
    <dbReference type="NCBI Taxonomy" id="7217"/>
    <lineage>
        <taxon>Eukaryota</taxon>
        <taxon>Metazoa</taxon>
        <taxon>Ecdysozoa</taxon>
        <taxon>Arthropoda</taxon>
        <taxon>Hexapoda</taxon>
        <taxon>Insecta</taxon>
        <taxon>Pterygota</taxon>
        <taxon>Neoptera</taxon>
        <taxon>Endopterygota</taxon>
        <taxon>Diptera</taxon>
        <taxon>Brachycera</taxon>
        <taxon>Muscomorpha</taxon>
        <taxon>Ephydroidea</taxon>
        <taxon>Drosophilidae</taxon>
        <taxon>Drosophila</taxon>
        <taxon>Sophophora</taxon>
    </lineage>
</organism>
<feature type="transmembrane region" description="Helical" evidence="15">
    <location>
        <begin position="588"/>
        <end position="610"/>
    </location>
</feature>
<name>A0A0P8ZMZ1_DROAN</name>
<dbReference type="Pfam" id="PF22248">
    <property type="entry name" value="ERMP1_C"/>
    <property type="match status" value="1"/>
</dbReference>
<evidence type="ECO:0000256" key="12">
    <source>
        <dbReference type="ARBA" id="ARBA00023136"/>
    </source>
</evidence>
<feature type="domain" description="Endoplasmic reticulum metallopeptidase 1-like C-terminal" evidence="17">
    <location>
        <begin position="645"/>
        <end position="871"/>
    </location>
</feature>
<evidence type="ECO:0000256" key="10">
    <source>
        <dbReference type="ARBA" id="ARBA00022989"/>
    </source>
</evidence>
<evidence type="ECO:0000259" key="17">
    <source>
        <dbReference type="Pfam" id="PF22248"/>
    </source>
</evidence>
<evidence type="ECO:0000256" key="14">
    <source>
        <dbReference type="ARBA" id="ARBA00078796"/>
    </source>
</evidence>
<dbReference type="EMBL" id="CH902619">
    <property type="protein sequence ID" value="KPU76086.1"/>
    <property type="molecule type" value="Genomic_DNA"/>
</dbReference>
<keyword evidence="6" id="KW-0479">Metal-binding</keyword>
<dbReference type="InterPro" id="IPR053974">
    <property type="entry name" value="ERMP1_1-A_TM"/>
</dbReference>
<sequence length="873" mass="99537">MEEQDNKEVPLFEFLSLKRKKDDQKRMPWYYAPSFLLLWVALFYAIVIPLFNRLPDKVTISEESLRPGEFVGERAQKQLFDFDRIGVKYVGSTANEVKTVEFLVNEVEKIRSEMKSDLYDLDVDVQSSNGGYVLGRIRIYQGIQNVVVKLSSKNFPSDSYLLLNSHFDSKPSTPGSGDDGTMVVVMLEVLRQMAISETPFEHPIVFLFNGAEENGLMGSHAFITQHKWAANCKAYINLEVGGSGGRDLLFQSGPQHSWLMKYYKSYAKHPFATTLAEEIFQSGILPSDTDFRIFRDFGKIPGLDIAQAKNGYVYHTIFDTYQNVPGRSIQNTGNNILSLVQAFSNATELNEVEAYQNDGHSVFFDYLGLFFVYYTESTGIILNCIIGVLGLILVGWSLWRMSQKSEEVSLKQISIWFAIILVLHVIGVLLSICLPLLMAVMFDAGDRSLTYFTNNWLVLGLYICPAVIGLVLPLTLYYTLMPNRKLSYAYQIQMSLHAHLVLLTIIVFIATALGFRSEYSCLISLIFYSGALLINLLSKLHDKGFNWTLIVLCLQVFPFCYFYYLFYLLLVIFFPILGRSGSASNPDLIVALLCGCAVLSALGFSAQLINMFRWPKLILFGLGVVTFIFCMLAVSDVGFPYRAKTNVMRISCVHTRRIFYEYDGSVSHDDSGYYFNYQDRRGLNPLKDSALNLTGVVPVSSFCDDYVMCGVPCFAWCGWRERDGWLPRESEVIIPGEFYLKFLEKTVSEVNGTVRLSFQLYGAPHMNIFMQPVGSAVFRDWSFDRNMLDNPEKFELPYQVYLACGTDRSPLEFYIEMENPDKDYTVPVLELAVVGQFITYDYERDAESQRFVSEFPDFVHVTEWPAILKRYIF</sequence>
<dbReference type="Gene3D" id="3.40.630.10">
    <property type="entry name" value="Zn peptidases"/>
    <property type="match status" value="1"/>
</dbReference>
<evidence type="ECO:0000256" key="9">
    <source>
        <dbReference type="ARBA" id="ARBA00022833"/>
    </source>
</evidence>
<dbReference type="Proteomes" id="UP000007801">
    <property type="component" value="Unassembled WGS sequence"/>
</dbReference>
<proteinExistence type="inferred from homology"/>
<feature type="transmembrane region" description="Helical" evidence="15">
    <location>
        <begin position="380"/>
        <end position="401"/>
    </location>
</feature>
<gene>
    <name evidence="19" type="primary">Dana\GF26807</name>
    <name evidence="19" type="ORF">GF26807</name>
</gene>
<dbReference type="GO" id="GO:0046872">
    <property type="term" value="F:metal ion binding"/>
    <property type="evidence" value="ECO:0007669"/>
    <property type="project" value="UniProtKB-KW"/>
</dbReference>
<comment type="similarity">
    <text evidence="3">Belongs to the peptidase M28 family.</text>
</comment>
<feature type="transmembrane region" description="Helical" evidence="15">
    <location>
        <begin position="549"/>
        <end position="576"/>
    </location>
</feature>
<feature type="domain" description="Endoplasmic reticulum metallopeptidase 1/1-A TM" evidence="18">
    <location>
        <begin position="418"/>
        <end position="632"/>
    </location>
</feature>
<evidence type="ECO:0000313" key="20">
    <source>
        <dbReference type="Proteomes" id="UP000007801"/>
    </source>
</evidence>
<dbReference type="GeneID" id="26514216"/>
<evidence type="ECO:0000256" key="7">
    <source>
        <dbReference type="ARBA" id="ARBA00022801"/>
    </source>
</evidence>
<dbReference type="GO" id="GO:0008235">
    <property type="term" value="F:metalloexopeptidase activity"/>
    <property type="evidence" value="ECO:0007669"/>
    <property type="project" value="InterPro"/>
</dbReference>
<dbReference type="InterPro" id="IPR007484">
    <property type="entry name" value="Peptidase_M28"/>
</dbReference>
<dbReference type="SMR" id="A0A0P8ZMZ1"/>
<dbReference type="InterPro" id="IPR048024">
    <property type="entry name" value="Fxna-like_M28_dom"/>
</dbReference>
<keyword evidence="10 15" id="KW-1133">Transmembrane helix</keyword>
<dbReference type="GO" id="GO:0005789">
    <property type="term" value="C:endoplasmic reticulum membrane"/>
    <property type="evidence" value="ECO:0007669"/>
    <property type="project" value="UniProtKB-SubCell"/>
</dbReference>
<evidence type="ECO:0000256" key="13">
    <source>
        <dbReference type="ARBA" id="ARBA00023180"/>
    </source>
</evidence>
<dbReference type="Pfam" id="PF22249">
    <property type="entry name" value="ERMP1-TM"/>
    <property type="match status" value="1"/>
</dbReference>
<dbReference type="InParanoid" id="A0A0P8ZMZ1"/>
<keyword evidence="4" id="KW-0645">Protease</keyword>
<feature type="transmembrane region" description="Helical" evidence="15">
    <location>
        <begin position="492"/>
        <end position="513"/>
    </location>
</feature>
<dbReference type="CDD" id="cd03875">
    <property type="entry name" value="M28_Fxna_like"/>
    <property type="match status" value="1"/>
</dbReference>
<keyword evidence="7" id="KW-0378">Hydrolase</keyword>
<accession>A0A0P8ZMZ1</accession>
<evidence type="ECO:0000256" key="15">
    <source>
        <dbReference type="SAM" id="Phobius"/>
    </source>
</evidence>
<protein>
    <recommendedName>
        <fullName evidence="14">FXNA-like protease</fullName>
    </recommendedName>
</protein>
<evidence type="ECO:0000313" key="19">
    <source>
        <dbReference type="EMBL" id="KPU76086.1"/>
    </source>
</evidence>
<evidence type="ECO:0000256" key="6">
    <source>
        <dbReference type="ARBA" id="ARBA00022723"/>
    </source>
</evidence>
<evidence type="ECO:0000256" key="8">
    <source>
        <dbReference type="ARBA" id="ARBA00022824"/>
    </source>
</evidence>
<evidence type="ECO:0000259" key="16">
    <source>
        <dbReference type="Pfam" id="PF04389"/>
    </source>
</evidence>
<feature type="domain" description="Peptidase M28" evidence="16">
    <location>
        <begin position="145"/>
        <end position="339"/>
    </location>
</feature>
<feature type="transmembrane region" description="Helical" evidence="15">
    <location>
        <begin position="617"/>
        <end position="641"/>
    </location>
</feature>
<dbReference type="SUPFAM" id="SSF53187">
    <property type="entry name" value="Zn-dependent exopeptidases"/>
    <property type="match status" value="1"/>
</dbReference>
<comment type="cofactor">
    <cofactor evidence="1">
        <name>Zn(2+)</name>
        <dbReference type="ChEBI" id="CHEBI:29105"/>
    </cofactor>
</comment>
<dbReference type="AlphaFoldDB" id="A0A0P8ZMZ1"/>
<keyword evidence="11" id="KW-0482">Metalloprotease</keyword>
<dbReference type="OrthoDB" id="76293at2759"/>
<feature type="transmembrane region" description="Helical" evidence="15">
    <location>
        <begin position="29"/>
        <end position="51"/>
    </location>
</feature>
<dbReference type="KEGG" id="dan:26514216"/>
<feature type="transmembrane region" description="Helical" evidence="15">
    <location>
        <begin position="519"/>
        <end position="537"/>
    </location>
</feature>
<feature type="transmembrane region" description="Helical" evidence="15">
    <location>
        <begin position="413"/>
        <end position="437"/>
    </location>
</feature>
<keyword evidence="8" id="KW-0256">Endoplasmic reticulum</keyword>
<dbReference type="GO" id="GO:0006508">
    <property type="term" value="P:proteolysis"/>
    <property type="evidence" value="ECO:0007669"/>
    <property type="project" value="UniProtKB-KW"/>
</dbReference>
<keyword evidence="12 15" id="KW-0472">Membrane</keyword>
<evidence type="ECO:0000256" key="3">
    <source>
        <dbReference type="ARBA" id="ARBA00010918"/>
    </source>
</evidence>
<dbReference type="InterPro" id="IPR045175">
    <property type="entry name" value="M28_fam"/>
</dbReference>
<evidence type="ECO:0000259" key="18">
    <source>
        <dbReference type="Pfam" id="PF22249"/>
    </source>
</evidence>
<keyword evidence="5 15" id="KW-0812">Transmembrane</keyword>
<dbReference type="InterPro" id="IPR053973">
    <property type="entry name" value="ERMP1-like_C"/>
</dbReference>